<protein>
    <submittedName>
        <fullName evidence="4">DUF4129 domain-containing protein</fullName>
    </submittedName>
</protein>
<evidence type="ECO:0000256" key="1">
    <source>
        <dbReference type="SAM" id="MobiDB-lite"/>
    </source>
</evidence>
<evidence type="ECO:0000313" key="4">
    <source>
        <dbReference type="EMBL" id="TQV71358.1"/>
    </source>
</evidence>
<reference evidence="4 5" key="1">
    <citation type="submission" date="2019-06" db="EMBL/GenBank/DDBJ databases">
        <title>Whole genome sequence for Cellvibrionaceae sp. R142.</title>
        <authorList>
            <person name="Wang G."/>
        </authorList>
    </citation>
    <scope>NUCLEOTIDE SEQUENCE [LARGE SCALE GENOMIC DNA]</scope>
    <source>
        <strain evidence="4 5">R142</strain>
    </source>
</reference>
<feature type="compositionally biased region" description="Polar residues" evidence="1">
    <location>
        <begin position="258"/>
        <end position="291"/>
    </location>
</feature>
<organism evidence="4 5">
    <name type="scientific">Exilibacterium tricleocarpae</name>
    <dbReference type="NCBI Taxonomy" id="2591008"/>
    <lineage>
        <taxon>Bacteria</taxon>
        <taxon>Pseudomonadati</taxon>
        <taxon>Pseudomonadota</taxon>
        <taxon>Gammaproteobacteria</taxon>
        <taxon>Cellvibrionales</taxon>
        <taxon>Cellvibrionaceae</taxon>
        <taxon>Exilibacterium</taxon>
    </lineage>
</organism>
<feature type="transmembrane region" description="Helical" evidence="2">
    <location>
        <begin position="393"/>
        <end position="410"/>
    </location>
</feature>
<comment type="caution">
    <text evidence="4">The sequence shown here is derived from an EMBL/GenBank/DDBJ whole genome shotgun (WGS) entry which is preliminary data.</text>
</comment>
<dbReference type="Proteomes" id="UP000319732">
    <property type="component" value="Unassembled WGS sequence"/>
</dbReference>
<evidence type="ECO:0000256" key="2">
    <source>
        <dbReference type="SAM" id="Phobius"/>
    </source>
</evidence>
<dbReference type="RefSeq" id="WP_142928676.1">
    <property type="nucleotide sequence ID" value="NZ_ML660100.1"/>
</dbReference>
<dbReference type="InterPro" id="IPR025403">
    <property type="entry name" value="TgpA-like_C"/>
</dbReference>
<feature type="domain" description="Protein-glutamine gamma-glutamyltransferase-like C-terminal" evidence="3">
    <location>
        <begin position="468"/>
        <end position="538"/>
    </location>
</feature>
<dbReference type="EMBL" id="VHSG01000021">
    <property type="protein sequence ID" value="TQV71358.1"/>
    <property type="molecule type" value="Genomic_DNA"/>
</dbReference>
<gene>
    <name evidence="4" type="ORF">FKG94_19800</name>
</gene>
<feature type="transmembrane region" description="Helical" evidence="2">
    <location>
        <begin position="73"/>
        <end position="93"/>
    </location>
</feature>
<feature type="transmembrane region" description="Helical" evidence="2">
    <location>
        <begin position="200"/>
        <end position="222"/>
    </location>
</feature>
<proteinExistence type="predicted"/>
<keyword evidence="2" id="KW-0472">Membrane</keyword>
<evidence type="ECO:0000259" key="3">
    <source>
        <dbReference type="Pfam" id="PF13559"/>
    </source>
</evidence>
<accession>A0A545T2A5</accession>
<sequence>MKLSRVAAEIRPRSPWEAVDLGILMARRWWWPLTRAWVLVALPPTLLLHLLPPIYLWWSTLFMWWLKPLWERPLLYILSQALFGHLPGTLETLRACPELMRRHWLAPLTWLRLSPMRSMDLPVSQLEQLSGAERRHRVLVLRREDAAPAGWLTVIGIHLETILAFSAYLLIYFFIPDEFDINYSRLLQQEAFWWLALQNTIYFCAITLVAPFYVACGFALYLNRRIKLEGWDIEIAFRRILQKRTAAKPLQTGAGQGIPQNASPSNEQTTGQSTGQDSKQSNDHSASQGDEQSAGKHPGPHLAIAAALTLSLALALLPPVAQAQPEADGEPVVFDRTTAKQRIGEILAGEDFHRKETVYTPVFGDGTDPQAETGTAPDWARALLSWLANSIETIIWALVVALALLLAYRYRRWLAQLSYRGPAPPVSGAAPDTLFDPAASAANPPADAAAAALSLWQQGRAREAVALLYRTALIQLTARGLAVQDGNTEAECVRQVQAREPAATAAYFAALTQLWQSLAYGHQQPTDQQILRLCEQWRECIPQTPVEARPR</sequence>
<dbReference type="OrthoDB" id="183980at2"/>
<keyword evidence="2" id="KW-0812">Transmembrane</keyword>
<keyword evidence="2" id="KW-1133">Transmembrane helix</keyword>
<feature type="transmembrane region" description="Helical" evidence="2">
    <location>
        <begin position="36"/>
        <end position="58"/>
    </location>
</feature>
<keyword evidence="5" id="KW-1185">Reference proteome</keyword>
<evidence type="ECO:0000313" key="5">
    <source>
        <dbReference type="Proteomes" id="UP000319732"/>
    </source>
</evidence>
<name>A0A545T2A5_9GAMM</name>
<feature type="region of interest" description="Disordered" evidence="1">
    <location>
        <begin position="250"/>
        <end position="298"/>
    </location>
</feature>
<feature type="transmembrane region" description="Helical" evidence="2">
    <location>
        <begin position="151"/>
        <end position="175"/>
    </location>
</feature>
<dbReference type="Pfam" id="PF13559">
    <property type="entry name" value="DUF4129"/>
    <property type="match status" value="1"/>
</dbReference>
<dbReference type="AlphaFoldDB" id="A0A545T2A5"/>